<protein>
    <recommendedName>
        <fullName evidence="3">Fanconi Anaemia group E protein C-terminal domain-containing protein</fullName>
    </recommendedName>
</protein>
<evidence type="ECO:0000313" key="2">
    <source>
        <dbReference type="Proteomes" id="UP000325440"/>
    </source>
</evidence>
<dbReference type="Gene3D" id="1.25.40.480">
    <property type="match status" value="1"/>
</dbReference>
<sequence>METWGSWTFHKENERLLSEVLNKFETDQSNLDSSRKAVLSSLAANSKTRVEISSSSTDDSDVDNDFNAVLTCMPKNCTVENEEPIFKTDETIVHTDFDTFDGESSFLSQRQQPSKQNHENITKVIIELLNNGNCCNLQELCSLLTTEQKNRKDVSEIIRNIWPELVTDKARHGLCELLVKTNVRPHIICEQIYTPWLKICESNLTGFIESLSKLIIHFPEYACKCFIVKLLNDKDSILVKHIDWLVEIMKSLDQQNWCNLLNEYMKSCDSLGQHEIMVLLHLVKNCQKSLDENEAKKLVLLCRNAVHEHSANREFALFLTAVIGAVDITKFRPEMTTICAQLKGASKFLIMKALKDAK</sequence>
<evidence type="ECO:0008006" key="3">
    <source>
        <dbReference type="Google" id="ProtNLM"/>
    </source>
</evidence>
<organism evidence="1 2">
    <name type="scientific">Cinara cedri</name>
    <dbReference type="NCBI Taxonomy" id="506608"/>
    <lineage>
        <taxon>Eukaryota</taxon>
        <taxon>Metazoa</taxon>
        <taxon>Ecdysozoa</taxon>
        <taxon>Arthropoda</taxon>
        <taxon>Hexapoda</taxon>
        <taxon>Insecta</taxon>
        <taxon>Pterygota</taxon>
        <taxon>Neoptera</taxon>
        <taxon>Paraneoptera</taxon>
        <taxon>Hemiptera</taxon>
        <taxon>Sternorrhyncha</taxon>
        <taxon>Aphidomorpha</taxon>
        <taxon>Aphidoidea</taxon>
        <taxon>Aphididae</taxon>
        <taxon>Lachninae</taxon>
        <taxon>Cinara</taxon>
    </lineage>
</organism>
<proteinExistence type="predicted"/>
<gene>
    <name evidence="1" type="ORF">CINCED_3A024146</name>
</gene>
<reference evidence="1 2" key="1">
    <citation type="submission" date="2019-08" db="EMBL/GenBank/DDBJ databases">
        <authorList>
            <person name="Alioto T."/>
            <person name="Alioto T."/>
            <person name="Gomez Garrido J."/>
        </authorList>
    </citation>
    <scope>NUCLEOTIDE SEQUENCE [LARGE SCALE GENOMIC DNA]</scope>
</reference>
<dbReference type="AlphaFoldDB" id="A0A5E4N5I3"/>
<keyword evidence="2" id="KW-1185">Reference proteome</keyword>
<name>A0A5E4N5I3_9HEMI</name>
<dbReference type="OrthoDB" id="6581054at2759"/>
<dbReference type="Proteomes" id="UP000325440">
    <property type="component" value="Unassembled WGS sequence"/>
</dbReference>
<evidence type="ECO:0000313" key="1">
    <source>
        <dbReference type="EMBL" id="VVC38416.1"/>
    </source>
</evidence>
<accession>A0A5E4N5I3</accession>
<dbReference type="EMBL" id="CABPRJ010001473">
    <property type="protein sequence ID" value="VVC38416.1"/>
    <property type="molecule type" value="Genomic_DNA"/>
</dbReference>